<dbReference type="SUPFAM" id="SSF63825">
    <property type="entry name" value="YWTD domain"/>
    <property type="match status" value="1"/>
</dbReference>
<dbReference type="RefSeq" id="WP_183569374.1">
    <property type="nucleotide sequence ID" value="NZ_CBCSLB010000020.1"/>
</dbReference>
<dbReference type="EMBL" id="JACHXW010000021">
    <property type="protein sequence ID" value="MBB3155044.1"/>
    <property type="molecule type" value="Genomic_DNA"/>
</dbReference>
<dbReference type="PANTHER" id="PTHR43308:SF5">
    <property type="entry name" value="S-LAYER PROTEIN _ PEPTIDOGLYCAN ENDO-BETA-N-ACETYLGLUCOSAMINIDASE"/>
    <property type="match status" value="1"/>
</dbReference>
<keyword evidence="2" id="KW-0732">Signal</keyword>
<dbReference type="AlphaFoldDB" id="A0A7W5CDU4"/>
<dbReference type="Gene3D" id="2.120.10.30">
    <property type="entry name" value="TolB, C-terminal domain"/>
    <property type="match status" value="1"/>
</dbReference>
<dbReference type="InterPro" id="IPR001119">
    <property type="entry name" value="SLH_dom"/>
</dbReference>
<evidence type="ECO:0000256" key="1">
    <source>
        <dbReference type="SAM" id="MobiDB-lite"/>
    </source>
</evidence>
<feature type="chain" id="PRO_5030870557" description="SLH domain-containing protein" evidence="2">
    <location>
        <begin position="31"/>
        <end position="1168"/>
    </location>
</feature>
<dbReference type="SUPFAM" id="SSF75011">
    <property type="entry name" value="3-carboxy-cis,cis-mucoante lactonizing enzyme"/>
    <property type="match status" value="1"/>
</dbReference>
<gene>
    <name evidence="4" type="ORF">FHS16_005151</name>
</gene>
<proteinExistence type="predicted"/>
<evidence type="ECO:0000313" key="4">
    <source>
        <dbReference type="EMBL" id="MBB3155044.1"/>
    </source>
</evidence>
<feature type="domain" description="SLH" evidence="3">
    <location>
        <begin position="1114"/>
        <end position="1168"/>
    </location>
</feature>
<keyword evidence="5" id="KW-1185">Reference proteome</keyword>
<comment type="caution">
    <text evidence="4">The sequence shown here is derived from an EMBL/GenBank/DDBJ whole genome shotgun (WGS) entry which is preliminary data.</text>
</comment>
<dbReference type="PROSITE" id="PS51272">
    <property type="entry name" value="SLH"/>
    <property type="match status" value="3"/>
</dbReference>
<dbReference type="InterPro" id="IPR011042">
    <property type="entry name" value="6-blade_b-propeller_TolB-like"/>
</dbReference>
<dbReference type="InterPro" id="IPR051465">
    <property type="entry name" value="Cell_Envelope_Struct_Comp"/>
</dbReference>
<feature type="domain" description="SLH" evidence="3">
    <location>
        <begin position="1049"/>
        <end position="1112"/>
    </location>
</feature>
<reference evidence="4 5" key="1">
    <citation type="submission" date="2020-08" db="EMBL/GenBank/DDBJ databases">
        <title>Genomic Encyclopedia of Type Strains, Phase III (KMG-III): the genomes of soil and plant-associated and newly described type strains.</title>
        <authorList>
            <person name="Whitman W."/>
        </authorList>
    </citation>
    <scope>NUCLEOTIDE SEQUENCE [LARGE SCALE GENOMIC DNA]</scope>
    <source>
        <strain evidence="4 5">CECT 8234</strain>
    </source>
</reference>
<feature type="domain" description="SLH" evidence="3">
    <location>
        <begin position="986"/>
        <end position="1048"/>
    </location>
</feature>
<protein>
    <recommendedName>
        <fullName evidence="3">SLH domain-containing protein</fullName>
    </recommendedName>
</protein>
<accession>A0A7W5CDU4</accession>
<name>A0A7W5CDU4_9BACL</name>
<evidence type="ECO:0000259" key="3">
    <source>
        <dbReference type="PROSITE" id="PS51272"/>
    </source>
</evidence>
<feature type="region of interest" description="Disordered" evidence="1">
    <location>
        <begin position="957"/>
        <end position="976"/>
    </location>
</feature>
<feature type="compositionally biased region" description="Pro residues" evidence="1">
    <location>
        <begin position="962"/>
        <end position="976"/>
    </location>
</feature>
<feature type="signal peptide" evidence="2">
    <location>
        <begin position="1"/>
        <end position="30"/>
    </location>
</feature>
<sequence>MMKRTLTGFLVVALFLSILGGSGWFSVANAADADASVRFEETDLGWDDHAFTFPNGGAIRNVSQLESSSEDDLFAIAQLPYGDKWDIFHFDTDGTYHGALVDRTTLEQDLIDAGATWLSGGFDFKPEKIVFSSESGVDYLYIIHNQNDTNYPMIKYNLNTKSITNPEVVIFTQPVTSIQKAFDGLLYASTRETNIYYTIDPSAPAISPQTTSWGFEINSIVKLQNGKFMASNYFYPDKGYICDTSCNPLAGSENYFSEIGASPDGTQVVGVGSSDSFNSMVYVNESQAIELDGYARYVEINNQGTIFVGSYYQHPIQVIEYNASTNKYEVVGTIGTSRETTYDNNSYSFVQDEKGHVFILDSSNGTIDEFDELGLYVRSKHFDGSLYQFTYYNGLLYAADDDNGRVVAISTADLSYVDTLWNDAVSVLATPGGTLLVARENQLEQYAIDPLNNTRTLIHTYPFTGYNLTMQSDDRVSITMGMTYNVRFINYKTFETEDNDWTSWYSSWFDPSGLIAVNTGKYWSIVDPATSSTLYTSSDRNYGSSSFYKGNGQRMVLKTFFDSSLRTVRTIPVGITIAAPSLSDTPAFLTNEEELEQIAGNLVTSNSINLGIDFPMNGVIVNELTLNGDELLFNGVRETKLELKSMPSTIYQAVIGDIGKRKAILQFNNLDNDWNSGTLQMIFSEETGEIQIQVDKNQGNSNTMEDLILWEVDYFNSGATGSHLSVGTGDVVKLFPYRTYFNVSQGAKYEPIFLSSASSPVEPVLQSPAFGTRFYPDSPEVIFEWDNSNVPGSYDQTRLLLSTDPSYRNVIRTVILTNEESYAMDTSELYAGIPYYWKVIVADTANTAYAYSTNGAFSINNWSVSLELDNADVTANSAQAIYEIMSSDRDQYTKSGIALSTSMNPTVSNSVYSTETHPTGEQHIALTELLPSTTYHARAYAVTDQTTRYSSNITFTTGAGPTTPPTTPPTPSTPPPVVGPGPDLPEAACPFTDLENHWSKSNICEAASLAIVEGMDVNRFAPNMEITRAEFAVMLARVLQVTAIEGEASPSFRDEESIPAWARPMVQAALAEGIINGYPDGTFRPQQTITRIEMAAMLSKAMKWESSGEQELSFADLASIPAWAMPYVTIVSERGLVQGRGDHLFVPRGKTTRAEAGVLLLRLWHILH</sequence>
<dbReference type="PANTHER" id="PTHR43308">
    <property type="entry name" value="OUTER MEMBRANE PROTEIN ALPHA-RELATED"/>
    <property type="match status" value="1"/>
</dbReference>
<dbReference type="Proteomes" id="UP000518605">
    <property type="component" value="Unassembled WGS sequence"/>
</dbReference>
<evidence type="ECO:0000313" key="5">
    <source>
        <dbReference type="Proteomes" id="UP000518605"/>
    </source>
</evidence>
<evidence type="ECO:0000256" key="2">
    <source>
        <dbReference type="SAM" id="SignalP"/>
    </source>
</evidence>
<dbReference type="Pfam" id="PF00395">
    <property type="entry name" value="SLH"/>
    <property type="match status" value="3"/>
</dbReference>
<organism evidence="4 5">
    <name type="scientific">Paenibacillus endophyticus</name>
    <dbReference type="NCBI Taxonomy" id="1294268"/>
    <lineage>
        <taxon>Bacteria</taxon>
        <taxon>Bacillati</taxon>
        <taxon>Bacillota</taxon>
        <taxon>Bacilli</taxon>
        <taxon>Bacillales</taxon>
        <taxon>Paenibacillaceae</taxon>
        <taxon>Paenibacillus</taxon>
    </lineage>
</organism>